<accession>X1LUH5</accession>
<dbReference type="EMBL" id="BARV01016072">
    <property type="protein sequence ID" value="GAI22763.1"/>
    <property type="molecule type" value="Genomic_DNA"/>
</dbReference>
<protein>
    <submittedName>
        <fullName evidence="1">Uncharacterized protein</fullName>
    </submittedName>
</protein>
<sequence length="86" mass="9856">ADIEVSVWRMQEKLLDVLSQPIAVAPFDEGQLEWVIDTTELLPEDIPPEQSFEYTVLIKRGEIERKVILYINVPVYPSKPAPVPPR</sequence>
<comment type="caution">
    <text evidence="1">The sequence shown here is derived from an EMBL/GenBank/DDBJ whole genome shotgun (WGS) entry which is preliminary data.</text>
</comment>
<dbReference type="AlphaFoldDB" id="X1LUH5"/>
<gene>
    <name evidence="1" type="ORF">S06H3_27670</name>
</gene>
<evidence type="ECO:0000313" key="1">
    <source>
        <dbReference type="EMBL" id="GAI22763.1"/>
    </source>
</evidence>
<feature type="non-terminal residue" evidence="1">
    <location>
        <position position="1"/>
    </location>
</feature>
<reference evidence="1" key="1">
    <citation type="journal article" date="2014" name="Front. Microbiol.">
        <title>High frequency of phylogenetically diverse reductive dehalogenase-homologous genes in deep subseafloor sedimentary metagenomes.</title>
        <authorList>
            <person name="Kawai M."/>
            <person name="Futagami T."/>
            <person name="Toyoda A."/>
            <person name="Takaki Y."/>
            <person name="Nishi S."/>
            <person name="Hori S."/>
            <person name="Arai W."/>
            <person name="Tsubouchi T."/>
            <person name="Morono Y."/>
            <person name="Uchiyama I."/>
            <person name="Ito T."/>
            <person name="Fujiyama A."/>
            <person name="Inagaki F."/>
            <person name="Takami H."/>
        </authorList>
    </citation>
    <scope>NUCLEOTIDE SEQUENCE</scope>
    <source>
        <strain evidence="1">Expedition CK06-06</strain>
    </source>
</reference>
<name>X1LUH5_9ZZZZ</name>
<proteinExistence type="predicted"/>
<organism evidence="1">
    <name type="scientific">marine sediment metagenome</name>
    <dbReference type="NCBI Taxonomy" id="412755"/>
    <lineage>
        <taxon>unclassified sequences</taxon>
        <taxon>metagenomes</taxon>
        <taxon>ecological metagenomes</taxon>
    </lineage>
</organism>